<sequence>MRFVIQEFNLQTKLLCVCVCVCVSELSMPTIDCQFL</sequence>
<dbReference type="EMBL" id="GBXM01061282">
    <property type="protein sequence ID" value="JAH47295.1"/>
    <property type="molecule type" value="Transcribed_RNA"/>
</dbReference>
<organism evidence="1">
    <name type="scientific">Anguilla anguilla</name>
    <name type="common">European freshwater eel</name>
    <name type="synonym">Muraena anguilla</name>
    <dbReference type="NCBI Taxonomy" id="7936"/>
    <lineage>
        <taxon>Eukaryota</taxon>
        <taxon>Metazoa</taxon>
        <taxon>Chordata</taxon>
        <taxon>Craniata</taxon>
        <taxon>Vertebrata</taxon>
        <taxon>Euteleostomi</taxon>
        <taxon>Actinopterygii</taxon>
        <taxon>Neopterygii</taxon>
        <taxon>Teleostei</taxon>
        <taxon>Anguilliformes</taxon>
        <taxon>Anguillidae</taxon>
        <taxon>Anguilla</taxon>
    </lineage>
</organism>
<reference evidence="1" key="2">
    <citation type="journal article" date="2015" name="Fish Shellfish Immunol.">
        <title>Early steps in the European eel (Anguilla anguilla)-Vibrio vulnificus interaction in the gills: Role of the RtxA13 toxin.</title>
        <authorList>
            <person name="Callol A."/>
            <person name="Pajuelo D."/>
            <person name="Ebbesson L."/>
            <person name="Teles M."/>
            <person name="MacKenzie S."/>
            <person name="Amaro C."/>
        </authorList>
    </citation>
    <scope>NUCLEOTIDE SEQUENCE</scope>
</reference>
<dbReference type="AlphaFoldDB" id="A0A0E9T2Z5"/>
<evidence type="ECO:0000313" key="1">
    <source>
        <dbReference type="EMBL" id="JAH47295.1"/>
    </source>
</evidence>
<name>A0A0E9T2Z5_ANGAN</name>
<proteinExistence type="predicted"/>
<reference evidence="1" key="1">
    <citation type="submission" date="2014-11" db="EMBL/GenBank/DDBJ databases">
        <authorList>
            <person name="Amaro Gonzalez C."/>
        </authorList>
    </citation>
    <scope>NUCLEOTIDE SEQUENCE</scope>
</reference>
<accession>A0A0E9T2Z5</accession>
<protein>
    <submittedName>
        <fullName evidence="1">Uncharacterized protein</fullName>
    </submittedName>
</protein>